<dbReference type="HOGENOM" id="CLU_1257680_0_0_1"/>
<dbReference type="AlphaFoldDB" id="J3LD58"/>
<dbReference type="Proteomes" id="UP000006038">
    <property type="component" value="Unassembled WGS sequence"/>
</dbReference>
<feature type="region of interest" description="Disordered" evidence="1">
    <location>
        <begin position="1"/>
        <end position="129"/>
    </location>
</feature>
<evidence type="ECO:0000256" key="1">
    <source>
        <dbReference type="SAM" id="MobiDB-lite"/>
    </source>
</evidence>
<dbReference type="PANTHER" id="PTHR36054">
    <property type="entry name" value="PROTEIN SICKLE"/>
    <property type="match status" value="1"/>
</dbReference>
<proteinExistence type="predicted"/>
<evidence type="ECO:0000313" key="2">
    <source>
        <dbReference type="EnsemblPlants" id="OB02G25750.1"/>
    </source>
</evidence>
<dbReference type="InterPro" id="IPR039292">
    <property type="entry name" value="SICKLE"/>
</dbReference>
<dbReference type="Gramene" id="OB02G25750.1">
    <property type="protein sequence ID" value="OB02G25750.1"/>
    <property type="gene ID" value="OB02G25750"/>
</dbReference>
<dbReference type="Pfam" id="PF15502">
    <property type="entry name" value="MPLKIP"/>
    <property type="match status" value="1"/>
</dbReference>
<feature type="compositionally biased region" description="Polar residues" evidence="1">
    <location>
        <begin position="117"/>
        <end position="129"/>
    </location>
</feature>
<feature type="region of interest" description="Disordered" evidence="1">
    <location>
        <begin position="154"/>
        <end position="180"/>
    </location>
</feature>
<name>J3LD58_ORYBR</name>
<reference evidence="2" key="1">
    <citation type="submission" date="2013-04" db="UniProtKB">
        <authorList>
            <consortium name="EnsemblPlants"/>
        </authorList>
    </citation>
    <scope>IDENTIFICATION</scope>
</reference>
<dbReference type="GO" id="GO:0035196">
    <property type="term" value="P:miRNA processing"/>
    <property type="evidence" value="ECO:0007669"/>
    <property type="project" value="InterPro"/>
</dbReference>
<sequence length="200" mass="21453">MAPSPTHSPSPMAYDSLVGNHCRTTQFRTPMSGLRGPPLGAPPPFAFGPYSAPPSQGPYPHSPSFAHRNSNPGQDSGGRMNYGPRGGPYSHHGRGRGQNYHGSPGSTGRGQRGGSGLQNFSASRGQRSYYNKSMIDDPWRDLQPVVGNILIPRDGSKSWLPNSLRAKKDTSDRGQIKSTPSGLSLAEYLDLSFNEASNDT</sequence>
<organism evidence="2">
    <name type="scientific">Oryza brachyantha</name>
    <name type="common">malo sina</name>
    <dbReference type="NCBI Taxonomy" id="4533"/>
    <lineage>
        <taxon>Eukaryota</taxon>
        <taxon>Viridiplantae</taxon>
        <taxon>Streptophyta</taxon>
        <taxon>Embryophyta</taxon>
        <taxon>Tracheophyta</taxon>
        <taxon>Spermatophyta</taxon>
        <taxon>Magnoliopsida</taxon>
        <taxon>Liliopsida</taxon>
        <taxon>Poales</taxon>
        <taxon>Poaceae</taxon>
        <taxon>BOP clade</taxon>
        <taxon>Oryzoideae</taxon>
        <taxon>Oryzeae</taxon>
        <taxon>Oryzinae</taxon>
        <taxon>Oryza</taxon>
    </lineage>
</organism>
<protein>
    <submittedName>
        <fullName evidence="2">Uncharacterized protein</fullName>
    </submittedName>
</protein>
<dbReference type="EnsemblPlants" id="OB02G25750.1">
    <property type="protein sequence ID" value="OB02G25750.1"/>
    <property type="gene ID" value="OB02G25750"/>
</dbReference>
<feature type="compositionally biased region" description="Pro residues" evidence="1">
    <location>
        <begin position="39"/>
        <end position="61"/>
    </location>
</feature>
<dbReference type="PANTHER" id="PTHR36054:SF2">
    <property type="entry name" value="PROTEIN SICKLE"/>
    <property type="match status" value="1"/>
</dbReference>
<dbReference type="eggNOG" id="ENOG502RYUD">
    <property type="taxonomic scope" value="Eukaryota"/>
</dbReference>
<dbReference type="STRING" id="4533.J3LD58"/>
<feature type="compositionally biased region" description="Gly residues" evidence="1">
    <location>
        <begin position="105"/>
        <end position="116"/>
    </location>
</feature>
<accession>J3LD58</accession>
<dbReference type="GO" id="GO:0000398">
    <property type="term" value="P:mRNA splicing, via spliceosome"/>
    <property type="evidence" value="ECO:0007669"/>
    <property type="project" value="InterPro"/>
</dbReference>
<keyword evidence="3" id="KW-1185">Reference proteome</keyword>
<dbReference type="InterPro" id="IPR028265">
    <property type="entry name" value="TTDN1/SICKLE"/>
</dbReference>
<evidence type="ECO:0000313" key="3">
    <source>
        <dbReference type="Proteomes" id="UP000006038"/>
    </source>
</evidence>
<feature type="compositionally biased region" description="Basic and acidic residues" evidence="1">
    <location>
        <begin position="166"/>
        <end position="175"/>
    </location>
</feature>